<feature type="domain" description="VWA7 N-terminal" evidence="1">
    <location>
        <begin position="110"/>
        <end position="348"/>
    </location>
</feature>
<sequence>MASNIYIYSLFYLFIYFTSTNGFIPQPIIADGGQSSDSITHTEITQLGFIRTLCRYLYDTRIVPNKNNTVNANPQDYFAKQHTIDDCYKLAHPEYSDAQVTLYTGPMKFVLDLVMTHNALVDFDPKTKKLSSAHCDSEAFPNCSRRIIQLKKTVVDDVRNNKTDLTNAHTSLGQLLHTLQDFYSHSNWVELNKTDVNILIGQNETIGTVAAPDQATCTNNGCVTKTQDCSIWQRITLRKCPLVYYDCTNNILPEIINKQILTSGYLLDQMTDSNGIISKPLNLSKCSHGSVSDESTSIPAIGGINKDSTNLIFSPHANLHFIAVEYAINATERFLNGLRATDLGDEGFGHLFLIDPTDIAAKAVADEVAKGKRFRFFTPLVTASLNKSTGFLMDLKNTLSGYLLDQMTDSNGIISKPLNLSKCSHGSVSDESTSIPAIGGINKDSTNLIFSPHANLHFIAVEYAINATERFLNGLRATDLGDEGFGRLFLIDPTDIAAKAVADEVAKGKRFRFFTPLVTASLNKSTSFLMDLKNTLTKTINSITSIFNNIFPSGKANIPTFDLSDLGINIEDMSNSDAAPYLFASKNTGRKKRLIDGLRQKQKINK</sequence>
<proteinExistence type="predicted"/>
<dbReference type="Proteomes" id="UP000663845">
    <property type="component" value="Unassembled WGS sequence"/>
</dbReference>
<evidence type="ECO:0000313" key="3">
    <source>
        <dbReference type="Proteomes" id="UP000663845"/>
    </source>
</evidence>
<dbReference type="PANTHER" id="PTHR14905">
    <property type="entry name" value="NG37"/>
    <property type="match status" value="1"/>
</dbReference>
<comment type="caution">
    <text evidence="2">The sequence shown here is derived from an EMBL/GenBank/DDBJ whole genome shotgun (WGS) entry which is preliminary data.</text>
</comment>
<name>A0A814DQ18_9BILA</name>
<dbReference type="Pfam" id="PF25107">
    <property type="entry name" value="VWA7_N"/>
    <property type="match status" value="2"/>
</dbReference>
<dbReference type="PANTHER" id="PTHR14905:SF7">
    <property type="entry name" value="VON WILLEBRAND FACTOR A DOMAIN-CONTAINING PROTEIN 7"/>
    <property type="match status" value="1"/>
</dbReference>
<reference evidence="2" key="1">
    <citation type="submission" date="2021-02" db="EMBL/GenBank/DDBJ databases">
        <authorList>
            <person name="Nowell W R."/>
        </authorList>
    </citation>
    <scope>NUCLEOTIDE SEQUENCE</scope>
</reference>
<evidence type="ECO:0000259" key="1">
    <source>
        <dbReference type="Pfam" id="PF25107"/>
    </source>
</evidence>
<evidence type="ECO:0000313" key="2">
    <source>
        <dbReference type="EMBL" id="CAF0955800.1"/>
    </source>
</evidence>
<protein>
    <recommendedName>
        <fullName evidence="1">VWA7 N-terminal domain-containing protein</fullName>
    </recommendedName>
</protein>
<feature type="domain" description="VWA7 N-terminal" evidence="1">
    <location>
        <begin position="413"/>
        <end position="485"/>
    </location>
</feature>
<dbReference type="AlphaFoldDB" id="A0A814DQ18"/>
<gene>
    <name evidence="2" type="ORF">JYZ213_LOCUS13558</name>
</gene>
<organism evidence="2 3">
    <name type="scientific">Adineta steineri</name>
    <dbReference type="NCBI Taxonomy" id="433720"/>
    <lineage>
        <taxon>Eukaryota</taxon>
        <taxon>Metazoa</taxon>
        <taxon>Spiralia</taxon>
        <taxon>Gnathifera</taxon>
        <taxon>Rotifera</taxon>
        <taxon>Eurotatoria</taxon>
        <taxon>Bdelloidea</taxon>
        <taxon>Adinetida</taxon>
        <taxon>Adinetidae</taxon>
        <taxon>Adineta</taxon>
    </lineage>
</organism>
<accession>A0A814DQ18</accession>
<dbReference type="EMBL" id="CAJNOG010000109">
    <property type="protein sequence ID" value="CAF0955800.1"/>
    <property type="molecule type" value="Genomic_DNA"/>
</dbReference>
<dbReference type="InterPro" id="IPR056862">
    <property type="entry name" value="VWA7_N"/>
</dbReference>
<dbReference type="InterPro" id="IPR052577">
    <property type="entry name" value="VWA7"/>
</dbReference>